<evidence type="ECO:0000256" key="3">
    <source>
        <dbReference type="ARBA" id="ARBA00022741"/>
    </source>
</evidence>
<proteinExistence type="inferred from homology"/>
<evidence type="ECO:0000256" key="9">
    <source>
        <dbReference type="ARBA" id="ARBA00076038"/>
    </source>
</evidence>
<dbReference type="SUPFAM" id="SSF81301">
    <property type="entry name" value="Nucleotidyltransferase"/>
    <property type="match status" value="1"/>
</dbReference>
<dbReference type="AlphaFoldDB" id="A0A1A0H285"/>
<dbReference type="InterPro" id="IPR002646">
    <property type="entry name" value="PolA_pol_head_dom"/>
</dbReference>
<evidence type="ECO:0000256" key="2">
    <source>
        <dbReference type="ARBA" id="ARBA00022679"/>
    </source>
</evidence>
<dbReference type="InterPro" id="IPR043519">
    <property type="entry name" value="NT_sf"/>
</dbReference>
<dbReference type="STRING" id="869754.A0A1A0H285"/>
<dbReference type="GO" id="GO:0003723">
    <property type="term" value="F:RNA binding"/>
    <property type="evidence" value="ECO:0007669"/>
    <property type="project" value="UniProtKB-KW"/>
</dbReference>
<dbReference type="Pfam" id="PF12627">
    <property type="entry name" value="PolyA_pol_RNAbd"/>
    <property type="match status" value="1"/>
</dbReference>
<dbReference type="EC" id="2.7.7.72" evidence="7"/>
<evidence type="ECO:0000256" key="7">
    <source>
        <dbReference type="ARBA" id="ARBA00066885"/>
    </source>
</evidence>
<feature type="domain" description="Poly A polymerase head" evidence="14">
    <location>
        <begin position="44"/>
        <end position="186"/>
    </location>
</feature>
<dbReference type="Gene3D" id="1.10.3090.10">
    <property type="entry name" value="cca-adding enzyme, domain 2"/>
    <property type="match status" value="1"/>
</dbReference>
<evidence type="ECO:0000259" key="14">
    <source>
        <dbReference type="Pfam" id="PF01743"/>
    </source>
</evidence>
<gene>
    <name evidence="16" type="ORF">METBIDRAFT_47717</name>
</gene>
<dbReference type="Pfam" id="PF01743">
    <property type="entry name" value="PolyA_pol"/>
    <property type="match status" value="1"/>
</dbReference>
<keyword evidence="4 13" id="KW-0694">RNA-binding</keyword>
<dbReference type="EMBL" id="LXTC01000009">
    <property type="protein sequence ID" value="OBA18037.1"/>
    <property type="molecule type" value="Genomic_DNA"/>
</dbReference>
<evidence type="ECO:0000313" key="16">
    <source>
        <dbReference type="EMBL" id="OBA18037.1"/>
    </source>
</evidence>
<dbReference type="GeneID" id="30031183"/>
<dbReference type="GO" id="GO:0005759">
    <property type="term" value="C:mitochondrial matrix"/>
    <property type="evidence" value="ECO:0007669"/>
    <property type="project" value="EnsemblFungi"/>
</dbReference>
<keyword evidence="17" id="KW-1185">Reference proteome</keyword>
<dbReference type="OrthoDB" id="445712at2759"/>
<dbReference type="GO" id="GO:0052929">
    <property type="term" value="F:ATP:3'-cytidine-cytidine-tRNA adenylyltransferase activity"/>
    <property type="evidence" value="ECO:0007669"/>
    <property type="project" value="EnsemblFungi"/>
</dbReference>
<feature type="domain" description="tRNA nucleotidyltransferase/poly(A) polymerase RNA and SrmB- binding" evidence="15">
    <location>
        <begin position="213"/>
        <end position="272"/>
    </location>
</feature>
<dbReference type="PANTHER" id="PTHR13734:SF5">
    <property type="entry name" value="CCA TRNA NUCLEOTIDYLTRANSFERASE, MITOCHONDRIAL"/>
    <property type="match status" value="1"/>
</dbReference>
<evidence type="ECO:0000256" key="6">
    <source>
        <dbReference type="ARBA" id="ARBA00056517"/>
    </source>
</evidence>
<evidence type="ECO:0000256" key="5">
    <source>
        <dbReference type="ARBA" id="ARBA00050431"/>
    </source>
</evidence>
<evidence type="ECO:0000256" key="10">
    <source>
        <dbReference type="ARBA" id="ARBA00077436"/>
    </source>
</evidence>
<evidence type="ECO:0000256" key="11">
    <source>
        <dbReference type="ARBA" id="ARBA00080500"/>
    </source>
</evidence>
<protein>
    <recommendedName>
        <fullName evidence="8">CCA tRNA nucleotidyltransferase, mitochondrial</fullName>
        <ecNumber evidence="7">2.7.7.72</ecNumber>
    </recommendedName>
    <alternativeName>
        <fullName evidence="10">CCA-adding enzyme</fullName>
    </alternativeName>
    <alternativeName>
        <fullName evidence="9">tRNA CCA-pyrophosphorylase</fullName>
    </alternativeName>
    <alternativeName>
        <fullName evidence="11">tRNA adenylyltransferase</fullName>
    </alternativeName>
    <alternativeName>
        <fullName evidence="12">tRNA nucleotidyltransferase</fullName>
    </alternativeName>
</protein>
<dbReference type="SUPFAM" id="SSF81891">
    <property type="entry name" value="Poly A polymerase C-terminal region-like"/>
    <property type="match status" value="1"/>
</dbReference>
<dbReference type="FunFam" id="3.30.460.10:FF:000019">
    <property type="entry name" value="tRNA nucleotidyltransferase cca2"/>
    <property type="match status" value="1"/>
</dbReference>
<dbReference type="Gene3D" id="3.30.460.10">
    <property type="entry name" value="Beta Polymerase, domain 2"/>
    <property type="match status" value="1"/>
</dbReference>
<accession>A0A1A0H285</accession>
<dbReference type="GO" id="GO:0001680">
    <property type="term" value="P:tRNA 3'-terminal CCA addition"/>
    <property type="evidence" value="ECO:0007669"/>
    <property type="project" value="EnsemblFungi"/>
</dbReference>
<dbReference type="GO" id="GO:0052927">
    <property type="term" value="F:CC tRNA cytidylyltransferase activity"/>
    <property type="evidence" value="ECO:0007669"/>
    <property type="project" value="EnsemblFungi"/>
</dbReference>
<dbReference type="PANTHER" id="PTHR13734">
    <property type="entry name" value="TRNA-NUCLEOTIDYLTRANSFERASE"/>
    <property type="match status" value="1"/>
</dbReference>
<reference evidence="16 17" key="1">
    <citation type="submission" date="2016-05" db="EMBL/GenBank/DDBJ databases">
        <title>Comparative genomics of biotechnologically important yeasts.</title>
        <authorList>
            <consortium name="DOE Joint Genome Institute"/>
            <person name="Riley R."/>
            <person name="Haridas S."/>
            <person name="Wolfe K.H."/>
            <person name="Lopes M.R."/>
            <person name="Hittinger C.T."/>
            <person name="Goker M."/>
            <person name="Salamov A."/>
            <person name="Wisecaver J."/>
            <person name="Long T.M."/>
            <person name="Aerts A.L."/>
            <person name="Barry K."/>
            <person name="Choi C."/>
            <person name="Clum A."/>
            <person name="Coughlan A.Y."/>
            <person name="Deshpande S."/>
            <person name="Douglass A.P."/>
            <person name="Hanson S.J."/>
            <person name="Klenk H.-P."/>
            <person name="LaButti K."/>
            <person name="Lapidus A."/>
            <person name="Lindquist E."/>
            <person name="Lipzen A."/>
            <person name="Meier-kolthoff J.P."/>
            <person name="Ohm R.A."/>
            <person name="Otillar R.P."/>
            <person name="Pangilinan J."/>
            <person name="Peng Y."/>
            <person name="Rokas A."/>
            <person name="Rosa C.A."/>
            <person name="Scheuner C."/>
            <person name="Sibirny A.A."/>
            <person name="Slot J.C."/>
            <person name="Stielow J.B."/>
            <person name="Sun H."/>
            <person name="Kurtzman C.P."/>
            <person name="Blackwell M."/>
            <person name="Grigoriev I.V."/>
            <person name="Jeffries T.W."/>
        </authorList>
    </citation>
    <scope>NUCLEOTIDE SEQUENCE [LARGE SCALE GENOMIC DNA]</scope>
    <source>
        <strain evidence="16 17">NRRL YB-4993</strain>
    </source>
</reference>
<evidence type="ECO:0000259" key="15">
    <source>
        <dbReference type="Pfam" id="PF12627"/>
    </source>
</evidence>
<sequence>MRRTVLDKITLNATEQQIKNVLVDFCTQYNEQKTGGDCGRQLELRITGGWVRDKLLGDESNDLDIAINVLSGEDFAVQLMQWADSTSTSLGDNAASLHTIKKNPEKSKHLETCTTKLFGLDVDFVNLRNELYSADSRVPQVEYGTAQQDAMRRDATLNALFYNINEDRIEDFTGHGLADLQAGILRTPLQPLQTFLDDPLRALRLVRFACRFNFTIEASTLEAMKDGHMKETLVNKISRERVGVELHKILESSNVPYGLRLINHVNLTDCLFDAGTLTPSIQQANEKAVLDEIELAKDHVTKAVDDTTRHYAVFMQALKATPRLHALAQEVFAAKLKQKLFWLCVTLHPYGGIRVKVQAKKLQSTSYTEVILKEGLRYGRAEHETCTRIAADIVEGLFLSTYFACPQDVRRSEIGLYMRRFGEHFSICMVANAYHDFLRNIEPCPFNTDVQAPTEKLDFSQANHVLSQYELLLQNVDELELSGVKDMKPLIDGKIISNALQRKPGPWMRDVPQKAMEWQLDNPSGSVEACLEYIRDQYSGLS</sequence>
<evidence type="ECO:0000256" key="13">
    <source>
        <dbReference type="RuleBase" id="RU003953"/>
    </source>
</evidence>
<organism evidence="16 17">
    <name type="scientific">Metschnikowia bicuspidata var. bicuspidata NRRL YB-4993</name>
    <dbReference type="NCBI Taxonomy" id="869754"/>
    <lineage>
        <taxon>Eukaryota</taxon>
        <taxon>Fungi</taxon>
        <taxon>Dikarya</taxon>
        <taxon>Ascomycota</taxon>
        <taxon>Saccharomycotina</taxon>
        <taxon>Pichiomycetes</taxon>
        <taxon>Metschnikowiaceae</taxon>
        <taxon>Metschnikowia</taxon>
    </lineage>
</organism>
<comment type="function">
    <text evidence="6">Nucleotidyltransferase that catalyzes the addition and repair of the essential 3'-terminal CCA sequence in tRNAs, which is necessary for the attachment of amino acids to the 3' terminus of tRNA molecules, using CTP and ATP as substrates. tRNA 3'-terminal CCA addition is required both for tRNA processing and repair. Also involved in tRNA surveillance by mediating tandem CCA addition to generate a CCACCA at the 3' terminus of unstable tRNAs. While stable tRNAs receive only 3'-terminal CCA, unstable tRNAs are marked with CCACCA and rapidly degraded. The structural flexibility of RNA controls the choice between CCA versus CCACCA addition: following the first CCA addition cycle, nucleotide-binding to the active site triggers a clockwise screw motion, producing torque on the RNA. This ejects stable RNAs, whereas unstable RNAs are refolded while bound to the enzyme and subjected to a second CCA catalytic cycle.</text>
</comment>
<comment type="similarity">
    <text evidence="1 13">Belongs to the tRNA nucleotidyltransferase/poly(A) polymerase family.</text>
</comment>
<name>A0A1A0H285_9ASCO</name>
<evidence type="ECO:0000256" key="8">
    <source>
        <dbReference type="ARBA" id="ARBA00072969"/>
    </source>
</evidence>
<evidence type="ECO:0000313" key="17">
    <source>
        <dbReference type="Proteomes" id="UP000092555"/>
    </source>
</evidence>
<dbReference type="Proteomes" id="UP000092555">
    <property type="component" value="Unassembled WGS sequence"/>
</dbReference>
<evidence type="ECO:0000256" key="4">
    <source>
        <dbReference type="ARBA" id="ARBA00022884"/>
    </source>
</evidence>
<evidence type="ECO:0000256" key="1">
    <source>
        <dbReference type="ARBA" id="ARBA00007265"/>
    </source>
</evidence>
<comment type="catalytic activity">
    <reaction evidence="5">
        <text>a tRNA precursor + 2 CTP + ATP = a tRNA with a 3' CCA end + 3 diphosphate</text>
        <dbReference type="Rhea" id="RHEA:14433"/>
        <dbReference type="Rhea" id="RHEA-COMP:10465"/>
        <dbReference type="Rhea" id="RHEA-COMP:10468"/>
        <dbReference type="ChEBI" id="CHEBI:30616"/>
        <dbReference type="ChEBI" id="CHEBI:33019"/>
        <dbReference type="ChEBI" id="CHEBI:37563"/>
        <dbReference type="ChEBI" id="CHEBI:74896"/>
        <dbReference type="ChEBI" id="CHEBI:83071"/>
        <dbReference type="EC" id="2.7.7.72"/>
    </reaction>
</comment>
<dbReference type="GO" id="GO:0004810">
    <property type="term" value="F:CCA tRNA nucleotidyltransferase activity"/>
    <property type="evidence" value="ECO:0007669"/>
    <property type="project" value="UniProtKB-EC"/>
</dbReference>
<keyword evidence="3" id="KW-0547">Nucleotide-binding</keyword>
<evidence type="ECO:0000256" key="12">
    <source>
        <dbReference type="ARBA" id="ARBA00082324"/>
    </source>
</evidence>
<comment type="caution">
    <text evidence="16">The sequence shown here is derived from an EMBL/GenBank/DDBJ whole genome shotgun (WGS) entry which is preliminary data.</text>
</comment>
<dbReference type="CDD" id="cd05398">
    <property type="entry name" value="NT_ClassII-CCAase"/>
    <property type="match status" value="1"/>
</dbReference>
<dbReference type="RefSeq" id="XP_018709432.1">
    <property type="nucleotide sequence ID" value="XM_018858207.1"/>
</dbReference>
<keyword evidence="2 13" id="KW-0808">Transferase</keyword>
<dbReference type="InterPro" id="IPR032828">
    <property type="entry name" value="PolyA_RNA-bd"/>
</dbReference>
<dbReference type="GO" id="GO:0000166">
    <property type="term" value="F:nucleotide binding"/>
    <property type="evidence" value="ECO:0007669"/>
    <property type="project" value="UniProtKB-KW"/>
</dbReference>